<feature type="region of interest" description="Disordered" evidence="1">
    <location>
        <begin position="122"/>
        <end position="142"/>
    </location>
</feature>
<evidence type="ECO:0000256" key="3">
    <source>
        <dbReference type="SAM" id="SignalP"/>
    </source>
</evidence>
<keyword evidence="2" id="KW-0812">Transmembrane</keyword>
<gene>
    <name evidence="4" type="ORF">GSTUAT00006141001</name>
</gene>
<organism evidence="4 5">
    <name type="scientific">Tuber aestivum</name>
    <name type="common">summer truffle</name>
    <dbReference type="NCBI Taxonomy" id="59557"/>
    <lineage>
        <taxon>Eukaryota</taxon>
        <taxon>Fungi</taxon>
        <taxon>Dikarya</taxon>
        <taxon>Ascomycota</taxon>
        <taxon>Pezizomycotina</taxon>
        <taxon>Pezizomycetes</taxon>
        <taxon>Pezizales</taxon>
        <taxon>Tuberaceae</taxon>
        <taxon>Tuber</taxon>
    </lineage>
</organism>
<feature type="region of interest" description="Disordered" evidence="1">
    <location>
        <begin position="47"/>
        <end position="72"/>
    </location>
</feature>
<dbReference type="EMBL" id="LN891070">
    <property type="protein sequence ID" value="CUS09782.1"/>
    <property type="molecule type" value="Genomic_DNA"/>
</dbReference>
<dbReference type="Proteomes" id="UP001412239">
    <property type="component" value="Unassembled WGS sequence"/>
</dbReference>
<keyword evidence="2" id="KW-1133">Transmembrane helix</keyword>
<evidence type="ECO:0000313" key="4">
    <source>
        <dbReference type="EMBL" id="CUS09782.1"/>
    </source>
</evidence>
<feature type="compositionally biased region" description="Polar residues" evidence="1">
    <location>
        <begin position="123"/>
        <end position="137"/>
    </location>
</feature>
<reference evidence="4" key="1">
    <citation type="submission" date="2015-10" db="EMBL/GenBank/DDBJ databases">
        <authorList>
            <person name="Regsiter A."/>
            <person name="william w."/>
        </authorList>
    </citation>
    <scope>NUCLEOTIDE SEQUENCE</scope>
    <source>
        <strain evidence="4">Montdore</strain>
    </source>
</reference>
<protein>
    <submittedName>
        <fullName evidence="4">Uncharacterized protein</fullName>
    </submittedName>
</protein>
<feature type="compositionally biased region" description="Low complexity" evidence="1">
    <location>
        <begin position="47"/>
        <end position="64"/>
    </location>
</feature>
<feature type="transmembrane region" description="Helical" evidence="2">
    <location>
        <begin position="80"/>
        <end position="103"/>
    </location>
</feature>
<evidence type="ECO:0000313" key="5">
    <source>
        <dbReference type="Proteomes" id="UP001412239"/>
    </source>
</evidence>
<keyword evidence="3" id="KW-0732">Signal</keyword>
<sequence length="204" mass="21365">MPANFRSLLHFALSCCNILLVSGHPVSLVDPSAASLANSVPNLSSLSPRSILPRSNNSTDSSSGGNDGPGDRNHLLEANLTAAIAVAAGLGVLLVLVGLMSAFRMGWSKGLEYQEKEGRKLTSAGSSDVSTDPTFASWQGEPPIIRGMSERDIDCPYGVAVGGLGRHSFRPEKGVYKIHDGPEPGAIRSIVAVDKGKAKDIGTW</sequence>
<dbReference type="AlphaFoldDB" id="A0A292PQ61"/>
<feature type="chain" id="PRO_5012223154" evidence="3">
    <location>
        <begin position="24"/>
        <end position="204"/>
    </location>
</feature>
<accession>A0A292PQ61</accession>
<evidence type="ECO:0000256" key="1">
    <source>
        <dbReference type="SAM" id="MobiDB-lite"/>
    </source>
</evidence>
<keyword evidence="2" id="KW-0472">Membrane</keyword>
<proteinExistence type="predicted"/>
<feature type="signal peptide" evidence="3">
    <location>
        <begin position="1"/>
        <end position="23"/>
    </location>
</feature>
<keyword evidence="5" id="KW-1185">Reference proteome</keyword>
<name>A0A292PQ61_9PEZI</name>
<evidence type="ECO:0000256" key="2">
    <source>
        <dbReference type="SAM" id="Phobius"/>
    </source>
</evidence>